<dbReference type="EMBL" id="GG679079">
    <property type="protein sequence ID" value="EER08425.1"/>
    <property type="molecule type" value="Genomic_DNA"/>
</dbReference>
<dbReference type="GeneID" id="9041292"/>
<proteinExistence type="predicted"/>
<dbReference type="RefSeq" id="XP_002776609.1">
    <property type="nucleotide sequence ID" value="XM_002776563.1"/>
</dbReference>
<dbReference type="AlphaFoldDB" id="C5L4B7"/>
<protein>
    <submittedName>
        <fullName evidence="2">Uncharacterized protein</fullName>
    </submittedName>
</protein>
<keyword evidence="3" id="KW-1185">Reference proteome</keyword>
<evidence type="ECO:0000256" key="1">
    <source>
        <dbReference type="SAM" id="MobiDB-lite"/>
    </source>
</evidence>
<name>C5L4B7_PERM5</name>
<dbReference type="Proteomes" id="UP000007800">
    <property type="component" value="Unassembled WGS sequence"/>
</dbReference>
<sequence length="65" mass="6870">RNDVRAMAEAVCKLFERRGVGVKLTAKAAYREPLLNSHEKAVAAADEGNNNSSSSSSSIPPLRGA</sequence>
<feature type="non-terminal residue" evidence="2">
    <location>
        <position position="1"/>
    </location>
</feature>
<dbReference type="InParanoid" id="C5L4B7"/>
<evidence type="ECO:0000313" key="3">
    <source>
        <dbReference type="Proteomes" id="UP000007800"/>
    </source>
</evidence>
<reference evidence="2 3" key="1">
    <citation type="submission" date="2008-07" db="EMBL/GenBank/DDBJ databases">
        <authorList>
            <person name="El-Sayed N."/>
            <person name="Caler E."/>
            <person name="Inman J."/>
            <person name="Amedeo P."/>
            <person name="Hass B."/>
            <person name="Wortman J."/>
        </authorList>
    </citation>
    <scope>NUCLEOTIDE SEQUENCE [LARGE SCALE GENOMIC DNA]</scope>
    <source>
        <strain evidence="3">ATCC 50983 / TXsc</strain>
    </source>
</reference>
<feature type="region of interest" description="Disordered" evidence="1">
    <location>
        <begin position="41"/>
        <end position="65"/>
    </location>
</feature>
<evidence type="ECO:0000313" key="2">
    <source>
        <dbReference type="EMBL" id="EER08425.1"/>
    </source>
</evidence>
<organism evidence="3">
    <name type="scientific">Perkinsus marinus (strain ATCC 50983 / TXsc)</name>
    <dbReference type="NCBI Taxonomy" id="423536"/>
    <lineage>
        <taxon>Eukaryota</taxon>
        <taxon>Sar</taxon>
        <taxon>Alveolata</taxon>
        <taxon>Perkinsozoa</taxon>
        <taxon>Perkinsea</taxon>
        <taxon>Perkinsida</taxon>
        <taxon>Perkinsidae</taxon>
        <taxon>Perkinsus</taxon>
    </lineage>
</organism>
<feature type="compositionally biased region" description="Low complexity" evidence="1">
    <location>
        <begin position="49"/>
        <end position="58"/>
    </location>
</feature>
<accession>C5L4B7</accession>
<gene>
    <name evidence="2" type="ORF">Pmar_PMAR004884</name>
</gene>